<keyword evidence="1 3" id="KW-0732">Signal</keyword>
<evidence type="ECO:0000259" key="4">
    <source>
        <dbReference type="Pfam" id="PF04355"/>
    </source>
</evidence>
<accession>A0A1X6YCM8</accession>
<dbReference type="GO" id="GO:0019867">
    <property type="term" value="C:outer membrane"/>
    <property type="evidence" value="ECO:0007669"/>
    <property type="project" value="InterPro"/>
</dbReference>
<keyword evidence="2" id="KW-0472">Membrane</keyword>
<feature type="chain" id="PRO_5012982146" evidence="3">
    <location>
        <begin position="26"/>
        <end position="151"/>
    </location>
</feature>
<keyword evidence="6" id="KW-1185">Reference proteome</keyword>
<organism evidence="5 6">
    <name type="scientific">Roseovarius albus</name>
    <dbReference type="NCBI Taxonomy" id="1247867"/>
    <lineage>
        <taxon>Bacteria</taxon>
        <taxon>Pseudomonadati</taxon>
        <taxon>Pseudomonadota</taxon>
        <taxon>Alphaproteobacteria</taxon>
        <taxon>Rhodobacterales</taxon>
        <taxon>Roseobacteraceae</taxon>
        <taxon>Roseovarius</taxon>
    </lineage>
</organism>
<dbReference type="EMBL" id="FWFX01000001">
    <property type="protein sequence ID" value="SLN16845.1"/>
    <property type="molecule type" value="Genomic_DNA"/>
</dbReference>
<dbReference type="InterPro" id="IPR007450">
    <property type="entry name" value="BamE_dom"/>
</dbReference>
<dbReference type="Gene3D" id="3.30.1450.10">
    <property type="match status" value="1"/>
</dbReference>
<dbReference type="Pfam" id="PF04355">
    <property type="entry name" value="BamE"/>
    <property type="match status" value="1"/>
</dbReference>
<dbReference type="PROSITE" id="PS51257">
    <property type="entry name" value="PROKAR_LIPOPROTEIN"/>
    <property type="match status" value="1"/>
</dbReference>
<evidence type="ECO:0000256" key="1">
    <source>
        <dbReference type="ARBA" id="ARBA00022729"/>
    </source>
</evidence>
<sequence>MFAVKKRVLSGLGVLGLIAVTGCSAQYSNHGYVPPEEELADLVVGVDNRATVDDVIGAPSTSGVRSDGDYYYIRSRIRKYGVKKPEVVERQVLAISFNESDTIKNIERFSLADGNIVPLARRVTETSVKGRGFLKQLLGNIGNFDPSDILN</sequence>
<proteinExistence type="predicted"/>
<evidence type="ECO:0000256" key="3">
    <source>
        <dbReference type="SAM" id="SignalP"/>
    </source>
</evidence>
<protein>
    <submittedName>
        <fullName evidence="5">SmpA / OmlA family protein</fullName>
    </submittedName>
</protein>
<dbReference type="OrthoDB" id="7203955at2"/>
<name>A0A1X6YCM8_9RHOB</name>
<gene>
    <name evidence="5" type="ORF">ROA7450_00483</name>
</gene>
<dbReference type="RefSeq" id="WP_085804047.1">
    <property type="nucleotide sequence ID" value="NZ_FWFX01000001.1"/>
</dbReference>
<dbReference type="InterPro" id="IPR037873">
    <property type="entry name" value="BamE-like"/>
</dbReference>
<evidence type="ECO:0000256" key="2">
    <source>
        <dbReference type="ARBA" id="ARBA00023136"/>
    </source>
</evidence>
<feature type="domain" description="Outer membrane protein assembly factor BamE" evidence="4">
    <location>
        <begin position="31"/>
        <end position="106"/>
    </location>
</feature>
<evidence type="ECO:0000313" key="6">
    <source>
        <dbReference type="Proteomes" id="UP000193061"/>
    </source>
</evidence>
<reference evidence="5 6" key="1">
    <citation type="submission" date="2017-03" db="EMBL/GenBank/DDBJ databases">
        <authorList>
            <person name="Afonso C.L."/>
            <person name="Miller P.J."/>
            <person name="Scott M.A."/>
            <person name="Spackman E."/>
            <person name="Goraichik I."/>
            <person name="Dimitrov K.M."/>
            <person name="Suarez D.L."/>
            <person name="Swayne D.E."/>
        </authorList>
    </citation>
    <scope>NUCLEOTIDE SEQUENCE [LARGE SCALE GENOMIC DNA]</scope>
    <source>
        <strain evidence="5 6">CECT 7450</strain>
    </source>
</reference>
<dbReference type="Proteomes" id="UP000193061">
    <property type="component" value="Unassembled WGS sequence"/>
</dbReference>
<dbReference type="AlphaFoldDB" id="A0A1X6YCM8"/>
<evidence type="ECO:0000313" key="5">
    <source>
        <dbReference type="EMBL" id="SLN16845.1"/>
    </source>
</evidence>
<feature type="signal peptide" evidence="3">
    <location>
        <begin position="1"/>
        <end position="25"/>
    </location>
</feature>